<keyword evidence="2 4" id="KW-0547">Nucleotide-binding</keyword>
<feature type="domain" description="ATP-grasp" evidence="5">
    <location>
        <begin position="119"/>
        <end position="321"/>
    </location>
</feature>
<reference evidence="6 7" key="1">
    <citation type="journal article" date="2015" name="Plant Cell">
        <title>Oil accumulation by the oleaginous diatom Fistulifera solaris as revealed by the genome and transcriptome.</title>
        <authorList>
            <person name="Tanaka T."/>
            <person name="Maeda Y."/>
            <person name="Veluchamy A."/>
            <person name="Tanaka M."/>
            <person name="Abida H."/>
            <person name="Marechal E."/>
            <person name="Bowler C."/>
            <person name="Muto M."/>
            <person name="Sunaga Y."/>
            <person name="Tanaka M."/>
            <person name="Yoshino T."/>
            <person name="Taniguchi T."/>
            <person name="Fukuda Y."/>
            <person name="Nemoto M."/>
            <person name="Matsumoto M."/>
            <person name="Wong P.S."/>
            <person name="Aburatani S."/>
            <person name="Fujibuchi W."/>
        </authorList>
    </citation>
    <scope>NUCLEOTIDE SEQUENCE [LARGE SCALE GENOMIC DNA]</scope>
    <source>
        <strain evidence="6 7">JPCC DA0580</strain>
    </source>
</reference>
<dbReference type="PANTHER" id="PTHR43585">
    <property type="entry name" value="FUMIPYRROLE BIOSYNTHESIS PROTEIN C"/>
    <property type="match status" value="1"/>
</dbReference>
<organism evidence="6 7">
    <name type="scientific">Fistulifera solaris</name>
    <name type="common">Oleaginous diatom</name>
    <dbReference type="NCBI Taxonomy" id="1519565"/>
    <lineage>
        <taxon>Eukaryota</taxon>
        <taxon>Sar</taxon>
        <taxon>Stramenopiles</taxon>
        <taxon>Ochrophyta</taxon>
        <taxon>Bacillariophyta</taxon>
        <taxon>Bacillariophyceae</taxon>
        <taxon>Bacillariophycidae</taxon>
        <taxon>Naviculales</taxon>
        <taxon>Naviculaceae</taxon>
        <taxon>Fistulifera</taxon>
    </lineage>
</organism>
<comment type="caution">
    <text evidence="6">The sequence shown here is derived from an EMBL/GenBank/DDBJ whole genome shotgun (WGS) entry which is preliminary data.</text>
</comment>
<name>A0A1Z5KLP2_FISSO</name>
<dbReference type="InParanoid" id="A0A1Z5KLP2"/>
<sequence>MDSFCYYHGGYLAACTQDIPNTVVIPVLSDYLADYCQANDPDDVEKWESMRMHHWQERLQEFTATHNGAAERIAVYCESDSGLADAEALRQQLVSQGRNVLHDNPIELEARRNKYLMQKCLQETTCLPTVRQRLCHSLNETLEFWEQEGRVVVKPHRGVASESVRLCHSRQQVEQAWHDITSSSVFGARQQQHTTVVVQEWLQGTEYAIDVISRNGQHKVAAIWRYDKRPANGAAFCYFQTKLVDAASDENVMAVFEYVKSTLNALGVQWGLSHNEVIVRSDTRQPMLVEINCRQHNMDFAPLTMACIRYNAFQILLGAYFGGDDEWDQYPELPTLQAHGCMVHLVNYARGSLVQVHHLKDISALPSVLEFEVYEEFQTPSTWLEPTIDIRTDAGWVQLINEDPEALQHDYEQILAWMPDMFSVSEDGG</sequence>
<evidence type="ECO:0000313" key="6">
    <source>
        <dbReference type="EMBL" id="GAX26982.1"/>
    </source>
</evidence>
<dbReference type="PROSITE" id="PS50975">
    <property type="entry name" value="ATP_GRASP"/>
    <property type="match status" value="1"/>
</dbReference>
<dbReference type="OrthoDB" id="434648at2759"/>
<evidence type="ECO:0000256" key="3">
    <source>
        <dbReference type="ARBA" id="ARBA00022840"/>
    </source>
</evidence>
<evidence type="ECO:0000256" key="1">
    <source>
        <dbReference type="ARBA" id="ARBA00022598"/>
    </source>
</evidence>
<dbReference type="Gene3D" id="3.30.470.20">
    <property type="entry name" value="ATP-grasp fold, B domain"/>
    <property type="match status" value="1"/>
</dbReference>
<keyword evidence="1" id="KW-0436">Ligase</keyword>
<dbReference type="EMBL" id="BDSP01000252">
    <property type="protein sequence ID" value="GAX26982.1"/>
    <property type="molecule type" value="Genomic_DNA"/>
</dbReference>
<dbReference type="AlphaFoldDB" id="A0A1Z5KLP2"/>
<gene>
    <name evidence="6" type="ORF">FisN_9Lh288</name>
</gene>
<dbReference type="SUPFAM" id="SSF56059">
    <property type="entry name" value="Glutathione synthetase ATP-binding domain-like"/>
    <property type="match status" value="1"/>
</dbReference>
<keyword evidence="7" id="KW-1185">Reference proteome</keyword>
<dbReference type="Proteomes" id="UP000198406">
    <property type="component" value="Unassembled WGS sequence"/>
</dbReference>
<dbReference type="InterPro" id="IPR011761">
    <property type="entry name" value="ATP-grasp"/>
</dbReference>
<evidence type="ECO:0000259" key="5">
    <source>
        <dbReference type="PROSITE" id="PS50975"/>
    </source>
</evidence>
<dbReference type="GO" id="GO:0005524">
    <property type="term" value="F:ATP binding"/>
    <property type="evidence" value="ECO:0007669"/>
    <property type="project" value="UniProtKB-UniRule"/>
</dbReference>
<dbReference type="GO" id="GO:0046872">
    <property type="term" value="F:metal ion binding"/>
    <property type="evidence" value="ECO:0007669"/>
    <property type="project" value="InterPro"/>
</dbReference>
<evidence type="ECO:0000313" key="7">
    <source>
        <dbReference type="Proteomes" id="UP000198406"/>
    </source>
</evidence>
<protein>
    <recommendedName>
        <fullName evidence="5">ATP-grasp domain-containing protein</fullName>
    </recommendedName>
</protein>
<dbReference type="InterPro" id="IPR052032">
    <property type="entry name" value="ATP-dep_AA_Ligase"/>
</dbReference>
<evidence type="ECO:0000256" key="4">
    <source>
        <dbReference type="PROSITE-ProRule" id="PRU00409"/>
    </source>
</evidence>
<dbReference type="Pfam" id="PF13535">
    <property type="entry name" value="ATP-grasp_4"/>
    <property type="match status" value="1"/>
</dbReference>
<proteinExistence type="predicted"/>
<evidence type="ECO:0000256" key="2">
    <source>
        <dbReference type="ARBA" id="ARBA00022741"/>
    </source>
</evidence>
<keyword evidence="3 4" id="KW-0067">ATP-binding</keyword>
<dbReference type="PANTHER" id="PTHR43585:SF2">
    <property type="entry name" value="ATP-GRASP ENZYME FSQD"/>
    <property type="match status" value="1"/>
</dbReference>
<dbReference type="GO" id="GO:0016874">
    <property type="term" value="F:ligase activity"/>
    <property type="evidence" value="ECO:0007669"/>
    <property type="project" value="UniProtKB-KW"/>
</dbReference>
<accession>A0A1Z5KLP2</accession>